<accession>A0A177EF07</accession>
<feature type="transmembrane region" description="Helical" evidence="1">
    <location>
        <begin position="112"/>
        <end position="133"/>
    </location>
</feature>
<evidence type="ECO:0000313" key="4">
    <source>
        <dbReference type="Proteomes" id="UP000185944"/>
    </source>
</evidence>
<sequence>MQIKLGRLGVVAGLAFGAVAGDNFHSDKQAKVFCNGKDLGVACSGSRWKISFLGMDDYIHIEEKTEGVFITGIKQMDHLVERETADTVYFPKKYPIVLHNDPVFVIYLPKKVAVMTGSIFLSLGLSFLGFKIVSGLFK</sequence>
<evidence type="ECO:0000313" key="3">
    <source>
        <dbReference type="EMBL" id="OAG29990.1"/>
    </source>
</evidence>
<keyword evidence="4" id="KW-1185">Reference proteome</keyword>
<dbReference type="OrthoDB" id="2188129at2759"/>
<reference evidence="3 4" key="1">
    <citation type="submission" date="2016-02" db="EMBL/GenBank/DDBJ databases">
        <title>Discovery of a natural microsporidian pathogen with a broad tissue tropism in Caenorhabditis elegans.</title>
        <authorList>
            <person name="Luallen R.J."/>
            <person name="Reinke A.W."/>
            <person name="Tong L."/>
            <person name="Botts M.R."/>
            <person name="Felix M.-A."/>
            <person name="Troemel E.R."/>
        </authorList>
    </citation>
    <scope>NUCLEOTIDE SEQUENCE [LARGE SCALE GENOMIC DNA]</scope>
    <source>
        <strain evidence="3 4">JUm2807</strain>
    </source>
</reference>
<keyword evidence="2" id="KW-0732">Signal</keyword>
<keyword evidence="1" id="KW-0812">Transmembrane</keyword>
<evidence type="ECO:0000256" key="1">
    <source>
        <dbReference type="SAM" id="Phobius"/>
    </source>
</evidence>
<proteinExistence type="predicted"/>
<feature type="signal peptide" evidence="2">
    <location>
        <begin position="1"/>
        <end position="21"/>
    </location>
</feature>
<feature type="chain" id="PRO_5008060334" evidence="2">
    <location>
        <begin position="22"/>
        <end position="138"/>
    </location>
</feature>
<evidence type="ECO:0000256" key="2">
    <source>
        <dbReference type="SAM" id="SignalP"/>
    </source>
</evidence>
<name>A0A177EF07_9MICR</name>
<dbReference type="VEuPathDB" id="MicrosporidiaDB:NEDG_01537"/>
<dbReference type="AlphaFoldDB" id="A0A177EF07"/>
<dbReference type="Proteomes" id="UP000185944">
    <property type="component" value="Unassembled WGS sequence"/>
</dbReference>
<protein>
    <submittedName>
        <fullName evidence="3">Uncharacterized protein</fullName>
    </submittedName>
</protein>
<dbReference type="GeneID" id="93647887"/>
<gene>
    <name evidence="3" type="ORF">NEDG_01537</name>
</gene>
<organism evidence="3 4">
    <name type="scientific">Nematocida displodere</name>
    <dbReference type="NCBI Taxonomy" id="1805483"/>
    <lineage>
        <taxon>Eukaryota</taxon>
        <taxon>Fungi</taxon>
        <taxon>Fungi incertae sedis</taxon>
        <taxon>Microsporidia</taxon>
        <taxon>Nematocida</taxon>
    </lineage>
</organism>
<dbReference type="EMBL" id="LTDL01000038">
    <property type="protein sequence ID" value="OAG29990.1"/>
    <property type="molecule type" value="Genomic_DNA"/>
</dbReference>
<dbReference type="RefSeq" id="XP_067544542.1">
    <property type="nucleotide sequence ID" value="XM_067688955.1"/>
</dbReference>
<keyword evidence="1" id="KW-0472">Membrane</keyword>
<comment type="caution">
    <text evidence="3">The sequence shown here is derived from an EMBL/GenBank/DDBJ whole genome shotgun (WGS) entry which is preliminary data.</text>
</comment>
<keyword evidence="1" id="KW-1133">Transmembrane helix</keyword>